<evidence type="ECO:0000256" key="1">
    <source>
        <dbReference type="SAM" id="Phobius"/>
    </source>
</evidence>
<proteinExistence type="predicted"/>
<dbReference type="HOGENOM" id="CLU_215018_0_0_0"/>
<keyword evidence="3" id="KW-1185">Reference proteome</keyword>
<protein>
    <recommendedName>
        <fullName evidence="4">FeoB-associated Cys-rich membrane protein</fullName>
    </recommendedName>
</protein>
<dbReference type="RefSeq" id="WP_012673486.1">
    <property type="nucleotide sequence ID" value="NC_012438.1"/>
</dbReference>
<keyword evidence="1" id="KW-0472">Membrane</keyword>
<evidence type="ECO:0000313" key="2">
    <source>
        <dbReference type="EMBL" id="ACN98160.1"/>
    </source>
</evidence>
<evidence type="ECO:0008006" key="4">
    <source>
        <dbReference type="Google" id="ProtNLM"/>
    </source>
</evidence>
<dbReference type="AlphaFoldDB" id="C1DXJ1"/>
<dbReference type="STRING" id="204536.SULAZ_0106"/>
<dbReference type="Proteomes" id="UP000001369">
    <property type="component" value="Chromosome"/>
</dbReference>
<evidence type="ECO:0000313" key="3">
    <source>
        <dbReference type="Proteomes" id="UP000001369"/>
    </source>
</evidence>
<organism evidence="2 3">
    <name type="scientific">Sulfurihydrogenibium azorense (strain DSM 15241 / OCM 825 / Az-Fu1)</name>
    <dbReference type="NCBI Taxonomy" id="204536"/>
    <lineage>
        <taxon>Bacteria</taxon>
        <taxon>Pseudomonadati</taxon>
        <taxon>Aquificota</taxon>
        <taxon>Aquificia</taxon>
        <taxon>Aquificales</taxon>
        <taxon>Hydrogenothermaceae</taxon>
        <taxon>Sulfurihydrogenibium</taxon>
    </lineage>
</organism>
<reference evidence="2 3" key="1">
    <citation type="journal article" date="2009" name="J. Bacteriol.">
        <title>Complete and draft genome sequences of six members of the Aquificales.</title>
        <authorList>
            <person name="Reysenbach A.L."/>
            <person name="Hamamura N."/>
            <person name="Podar M."/>
            <person name="Griffiths E."/>
            <person name="Ferreira S."/>
            <person name="Hochstein R."/>
            <person name="Heidelberg J."/>
            <person name="Johnson J."/>
            <person name="Mead D."/>
            <person name="Pohorille A."/>
            <person name="Sarmiento M."/>
            <person name="Schweighofer K."/>
            <person name="Seshadri R."/>
            <person name="Voytek M.A."/>
        </authorList>
    </citation>
    <scope>NUCLEOTIDE SEQUENCE [LARGE SCALE GENOMIC DNA]</scope>
    <source>
        <strain evidence="3">Az-Fu1 / DSM 15241 / OCM 825</strain>
    </source>
</reference>
<keyword evidence="1" id="KW-1133">Transmembrane helix</keyword>
<accession>C1DXJ1</accession>
<dbReference type="EMBL" id="CP001229">
    <property type="protein sequence ID" value="ACN98160.1"/>
    <property type="molecule type" value="Genomic_DNA"/>
</dbReference>
<dbReference type="KEGG" id="saf:SULAZ_0106"/>
<name>C1DXJ1_SULAA</name>
<feature type="transmembrane region" description="Helical" evidence="1">
    <location>
        <begin position="6"/>
        <end position="21"/>
    </location>
</feature>
<gene>
    <name evidence="2" type="ordered locus">SULAZ_0106</name>
</gene>
<sequence>MDILTYLVLGIIVAWSGYYIFKKVKSDINKGKCGACNLGSACGKEK</sequence>
<keyword evidence="1" id="KW-0812">Transmembrane</keyword>